<organism evidence="1 2">
    <name type="scientific">Vigna angularis var. angularis</name>
    <dbReference type="NCBI Taxonomy" id="157739"/>
    <lineage>
        <taxon>Eukaryota</taxon>
        <taxon>Viridiplantae</taxon>
        <taxon>Streptophyta</taxon>
        <taxon>Embryophyta</taxon>
        <taxon>Tracheophyta</taxon>
        <taxon>Spermatophyta</taxon>
        <taxon>Magnoliopsida</taxon>
        <taxon>eudicotyledons</taxon>
        <taxon>Gunneridae</taxon>
        <taxon>Pentapetalae</taxon>
        <taxon>rosids</taxon>
        <taxon>fabids</taxon>
        <taxon>Fabales</taxon>
        <taxon>Fabaceae</taxon>
        <taxon>Papilionoideae</taxon>
        <taxon>50 kb inversion clade</taxon>
        <taxon>NPAAA clade</taxon>
        <taxon>indigoferoid/millettioid clade</taxon>
        <taxon>Phaseoleae</taxon>
        <taxon>Vigna</taxon>
    </lineage>
</organism>
<dbReference type="AlphaFoldDB" id="A0A0S3T1B9"/>
<evidence type="ECO:0000313" key="1">
    <source>
        <dbReference type="EMBL" id="BAT98719.1"/>
    </source>
</evidence>
<gene>
    <name evidence="1" type="primary">Vigan.10G004500</name>
    <name evidence="1" type="ORF">VIGAN_10004500</name>
</gene>
<accession>A0A0S3T1B9</accession>
<keyword evidence="2" id="KW-1185">Reference proteome</keyword>
<proteinExistence type="predicted"/>
<name>A0A0S3T1B9_PHAAN</name>
<protein>
    <submittedName>
        <fullName evidence="1">Uncharacterized protein</fullName>
    </submittedName>
</protein>
<feature type="non-terminal residue" evidence="1">
    <location>
        <position position="1"/>
    </location>
</feature>
<dbReference type="EMBL" id="AP015043">
    <property type="protein sequence ID" value="BAT98719.1"/>
    <property type="molecule type" value="Genomic_DNA"/>
</dbReference>
<dbReference type="Proteomes" id="UP000291084">
    <property type="component" value="Chromosome 10"/>
</dbReference>
<reference evidence="1 2" key="1">
    <citation type="journal article" date="2015" name="Sci. Rep.">
        <title>The power of single molecule real-time sequencing technology in the de novo assembly of a eukaryotic genome.</title>
        <authorList>
            <person name="Sakai H."/>
            <person name="Naito K."/>
            <person name="Ogiso-Tanaka E."/>
            <person name="Takahashi Y."/>
            <person name="Iseki K."/>
            <person name="Muto C."/>
            <person name="Satou K."/>
            <person name="Teruya K."/>
            <person name="Shiroma A."/>
            <person name="Shimoji M."/>
            <person name="Hirano T."/>
            <person name="Itoh T."/>
            <person name="Kaga A."/>
            <person name="Tomooka N."/>
        </authorList>
    </citation>
    <scope>NUCLEOTIDE SEQUENCE [LARGE SCALE GENOMIC DNA]</scope>
    <source>
        <strain evidence="2">cv. Shumari</strain>
    </source>
</reference>
<evidence type="ECO:0000313" key="2">
    <source>
        <dbReference type="Proteomes" id="UP000291084"/>
    </source>
</evidence>
<sequence>SQLFLTIAQSKKNKIKILIFMGTRRICPNMNQTCVCIFYCAHDSRFAHVSYTVFPLFIHSFLLLTKNGEKTNFFSSKSFCSIASNFIK</sequence>